<protein>
    <recommendedName>
        <fullName evidence="3">DUF4201 domain-containing protein</fullName>
    </recommendedName>
</protein>
<evidence type="ECO:0000313" key="2">
    <source>
        <dbReference type="Proteomes" id="UP000308267"/>
    </source>
</evidence>
<evidence type="ECO:0000313" key="1">
    <source>
        <dbReference type="EMBL" id="TGZ66660.1"/>
    </source>
</evidence>
<organism evidence="1 2">
    <name type="scientific">Opisthorchis felineus</name>
    <dbReference type="NCBI Taxonomy" id="147828"/>
    <lineage>
        <taxon>Eukaryota</taxon>
        <taxon>Metazoa</taxon>
        <taxon>Spiralia</taxon>
        <taxon>Lophotrochozoa</taxon>
        <taxon>Platyhelminthes</taxon>
        <taxon>Trematoda</taxon>
        <taxon>Digenea</taxon>
        <taxon>Opisthorchiida</taxon>
        <taxon>Opisthorchiata</taxon>
        <taxon>Opisthorchiidae</taxon>
        <taxon>Opisthorchis</taxon>
    </lineage>
</organism>
<sequence>MPSRRSLHAVLPALPSKWSQTSHGSTNTVTISELLKNKSASTQKLLVENEAYRRFLEQICGNQEAPDQILPRQQETSDVLNQRHNLRFRSSCAIDKYRRLDAHIKCTIINAEREALITEMQEICRQNETVLSAHKAMLEALTLRLEEIRKSTMEFDKMTKQLQISGNTYVNSHVFVRYFDRCLTRRNDLICSLQMKNVLLRASVRRTKREICRTAKEEKPTKVDFSLARKDNTVFSERLEELSSTINRTKGIHSKLHFQYRTVKDNLLRQISENAQLQRKLLQKQVIMASVAEAKNKLTTNFLEEKLRHQHYQSMMNNYAAPSVNDCVQQIRLSQTIDREIKLCEQRERLSQLIYRQKLSVFTKLCDSMPREGVP</sequence>
<gene>
    <name evidence="1" type="ORF">CRM22_005220</name>
</gene>
<evidence type="ECO:0008006" key="3">
    <source>
        <dbReference type="Google" id="ProtNLM"/>
    </source>
</evidence>
<name>A0A4S2LS97_OPIFE</name>
<keyword evidence="2" id="KW-1185">Reference proteome</keyword>
<accession>A0A4S2LS97</accession>
<comment type="caution">
    <text evidence="1">The sequence shown here is derived from an EMBL/GenBank/DDBJ whole genome shotgun (WGS) entry which is preliminary data.</text>
</comment>
<dbReference type="OrthoDB" id="10351629at2759"/>
<proteinExistence type="predicted"/>
<reference evidence="1 2" key="1">
    <citation type="journal article" date="2019" name="BMC Genomics">
        <title>New insights from Opisthorchis felineus genome: update on genomics of the epidemiologically important liver flukes.</title>
        <authorList>
            <person name="Ershov N.I."/>
            <person name="Mordvinov V.A."/>
            <person name="Prokhortchouk E.B."/>
            <person name="Pakharukova M.Y."/>
            <person name="Gunbin K.V."/>
            <person name="Ustyantsev K."/>
            <person name="Genaev M.A."/>
            <person name="Blinov A.G."/>
            <person name="Mazur A."/>
            <person name="Boulygina E."/>
            <person name="Tsygankova S."/>
            <person name="Khrameeva E."/>
            <person name="Chekanov N."/>
            <person name="Fan G."/>
            <person name="Xiao A."/>
            <person name="Zhang H."/>
            <person name="Xu X."/>
            <person name="Yang H."/>
            <person name="Solovyev V."/>
            <person name="Lee S.M."/>
            <person name="Liu X."/>
            <person name="Afonnikov D.A."/>
            <person name="Skryabin K.G."/>
        </authorList>
    </citation>
    <scope>NUCLEOTIDE SEQUENCE [LARGE SCALE GENOMIC DNA]</scope>
    <source>
        <strain evidence="1">AK-0245</strain>
        <tissue evidence="1">Whole organism</tissue>
    </source>
</reference>
<dbReference type="AlphaFoldDB" id="A0A4S2LS97"/>
<dbReference type="Proteomes" id="UP000308267">
    <property type="component" value="Unassembled WGS sequence"/>
</dbReference>
<dbReference type="EMBL" id="SJOL01006444">
    <property type="protein sequence ID" value="TGZ66660.1"/>
    <property type="molecule type" value="Genomic_DNA"/>
</dbReference>